<feature type="signal peptide" evidence="1">
    <location>
        <begin position="1"/>
        <end position="24"/>
    </location>
</feature>
<gene>
    <name evidence="2" type="ORF">IAC57_00420</name>
</gene>
<reference evidence="2" key="2">
    <citation type="journal article" date="2021" name="PeerJ">
        <title>Extensive microbial diversity within the chicken gut microbiome revealed by metagenomics and culture.</title>
        <authorList>
            <person name="Gilroy R."/>
            <person name="Ravi A."/>
            <person name="Getino M."/>
            <person name="Pursley I."/>
            <person name="Horton D.L."/>
            <person name="Alikhan N.F."/>
            <person name="Baker D."/>
            <person name="Gharbi K."/>
            <person name="Hall N."/>
            <person name="Watson M."/>
            <person name="Adriaenssens E.M."/>
            <person name="Foster-Nyarko E."/>
            <person name="Jarju S."/>
            <person name="Secka A."/>
            <person name="Antonio M."/>
            <person name="Oren A."/>
            <person name="Chaudhuri R.R."/>
            <person name="La Ragione R."/>
            <person name="Hildebrand F."/>
            <person name="Pallen M.J."/>
        </authorList>
    </citation>
    <scope>NUCLEOTIDE SEQUENCE</scope>
    <source>
        <strain evidence="2">11687</strain>
    </source>
</reference>
<protein>
    <recommendedName>
        <fullName evidence="4">Lipoprotein</fullName>
    </recommendedName>
</protein>
<proteinExistence type="predicted"/>
<comment type="caution">
    <text evidence="2">The sequence shown here is derived from an EMBL/GenBank/DDBJ whole genome shotgun (WGS) entry which is preliminary data.</text>
</comment>
<organism evidence="2 3">
    <name type="scientific">Candidatus Scatosoma pullistercoris</name>
    <dbReference type="NCBI Taxonomy" id="2840934"/>
    <lineage>
        <taxon>Bacteria</taxon>
        <taxon>Bacillati</taxon>
        <taxon>Bacillota</taxon>
        <taxon>Clostridia</taxon>
        <taxon>Candidatus Scatosoma</taxon>
    </lineage>
</organism>
<evidence type="ECO:0000256" key="1">
    <source>
        <dbReference type="SAM" id="SignalP"/>
    </source>
</evidence>
<dbReference type="Proteomes" id="UP000824081">
    <property type="component" value="Unassembled WGS sequence"/>
</dbReference>
<evidence type="ECO:0008006" key="4">
    <source>
        <dbReference type="Google" id="ProtNLM"/>
    </source>
</evidence>
<evidence type="ECO:0000313" key="2">
    <source>
        <dbReference type="EMBL" id="HIU58541.1"/>
    </source>
</evidence>
<accession>A0A9D1ME36</accession>
<dbReference type="EMBL" id="DVMZ01000010">
    <property type="protein sequence ID" value="HIU58541.1"/>
    <property type="molecule type" value="Genomic_DNA"/>
</dbReference>
<keyword evidence="1" id="KW-0732">Signal</keyword>
<feature type="chain" id="PRO_5038780242" description="Lipoprotein" evidence="1">
    <location>
        <begin position="25"/>
        <end position="220"/>
    </location>
</feature>
<evidence type="ECO:0000313" key="3">
    <source>
        <dbReference type="Proteomes" id="UP000824081"/>
    </source>
</evidence>
<dbReference type="AlphaFoldDB" id="A0A9D1ME36"/>
<name>A0A9D1ME36_9FIRM</name>
<reference evidence="2" key="1">
    <citation type="submission" date="2020-10" db="EMBL/GenBank/DDBJ databases">
        <authorList>
            <person name="Gilroy R."/>
        </authorList>
    </citation>
    <scope>NUCLEOTIDE SEQUENCE</scope>
    <source>
        <strain evidence="2">11687</strain>
    </source>
</reference>
<sequence length="220" mass="24496">MKGKKLYLLAAAAMAAVSLFPLSACQDKDPVEQDRKTEEGGINVQPYSPVISMAIGTRISANFEGCSITITSQSGTGWLYLNQFQEETCTDWERLPVYHESQYFTQKKAASEEMPVHFENNAYVEWLSVEPANGTLPTVEDYVVITTEKGEHITGYAVIYIYQEGVGSTPTVIADKEFPMTDGEYQDIDEEWLDNRIQSVIDEHKAMLSAEIEGATETGN</sequence>